<dbReference type="CDD" id="cd08249">
    <property type="entry name" value="enoyl_reductase_like"/>
    <property type="match status" value="1"/>
</dbReference>
<protein>
    <recommendedName>
        <fullName evidence="3">Enoyl reductase (ER) domain-containing protein</fullName>
    </recommendedName>
</protein>
<evidence type="ECO:0000259" key="3">
    <source>
        <dbReference type="SMART" id="SM00829"/>
    </source>
</evidence>
<dbReference type="Proteomes" id="UP001498476">
    <property type="component" value="Unassembled WGS sequence"/>
</dbReference>
<accession>A0ABR1HHK9</accession>
<proteinExistence type="inferred from homology"/>
<evidence type="ECO:0000313" key="5">
    <source>
        <dbReference type="Proteomes" id="UP001498476"/>
    </source>
</evidence>
<evidence type="ECO:0000256" key="1">
    <source>
        <dbReference type="ARBA" id="ARBA00008072"/>
    </source>
</evidence>
<dbReference type="InterPro" id="IPR020843">
    <property type="entry name" value="ER"/>
</dbReference>
<dbReference type="Gene3D" id="3.90.180.10">
    <property type="entry name" value="Medium-chain alcohol dehydrogenases, catalytic domain"/>
    <property type="match status" value="1"/>
</dbReference>
<dbReference type="Pfam" id="PF00107">
    <property type="entry name" value="ADH_zinc_N"/>
    <property type="match status" value="1"/>
</dbReference>
<dbReference type="SMART" id="SM00829">
    <property type="entry name" value="PKS_ER"/>
    <property type="match status" value="1"/>
</dbReference>
<dbReference type="InterPro" id="IPR011032">
    <property type="entry name" value="GroES-like_sf"/>
</dbReference>
<keyword evidence="2" id="KW-0560">Oxidoreductase</keyword>
<dbReference type="PANTHER" id="PTHR45348">
    <property type="entry name" value="HYPOTHETICAL OXIDOREDUCTASE (EUROFUNG)"/>
    <property type="match status" value="1"/>
</dbReference>
<dbReference type="PANTHER" id="PTHR45348:SF2">
    <property type="entry name" value="ZINC-TYPE ALCOHOL DEHYDROGENASE-LIKE PROTEIN C2E1P3.01"/>
    <property type="match status" value="1"/>
</dbReference>
<name>A0ABR1HHK9_9HYPO</name>
<gene>
    <name evidence="4" type="ORF">QQX98_002692</name>
</gene>
<dbReference type="InterPro" id="IPR036291">
    <property type="entry name" value="NAD(P)-bd_dom_sf"/>
</dbReference>
<comment type="caution">
    <text evidence="4">The sequence shown here is derived from an EMBL/GenBank/DDBJ whole genome shotgun (WGS) entry which is preliminary data.</text>
</comment>
<feature type="domain" description="Enoyl reductase (ER)" evidence="3">
    <location>
        <begin position="47"/>
        <end position="376"/>
    </location>
</feature>
<dbReference type="Pfam" id="PF08240">
    <property type="entry name" value="ADH_N"/>
    <property type="match status" value="1"/>
</dbReference>
<dbReference type="SUPFAM" id="SSF51735">
    <property type="entry name" value="NAD(P)-binding Rossmann-fold domains"/>
    <property type="match status" value="1"/>
</dbReference>
<reference evidence="4 5" key="1">
    <citation type="journal article" date="2025" name="Microbiol. Resour. Announc.">
        <title>Draft genome sequences for Neonectria magnoliae and Neonectria punicea, canker pathogens of Liriodendron tulipifera and Acer saccharum in West Virginia.</title>
        <authorList>
            <person name="Petronek H.M."/>
            <person name="Kasson M.T."/>
            <person name="Metheny A.M."/>
            <person name="Stauder C.M."/>
            <person name="Lovett B."/>
            <person name="Lynch S.C."/>
            <person name="Garnas J.R."/>
            <person name="Kasson L.R."/>
            <person name="Stajich J.E."/>
        </authorList>
    </citation>
    <scope>NUCLEOTIDE SEQUENCE [LARGE SCALE GENOMIC DNA]</scope>
    <source>
        <strain evidence="4 5">NRRL 64653</strain>
    </source>
</reference>
<evidence type="ECO:0000256" key="2">
    <source>
        <dbReference type="ARBA" id="ARBA00023002"/>
    </source>
</evidence>
<dbReference type="EMBL" id="JAZAVJ010000029">
    <property type="protein sequence ID" value="KAK7420494.1"/>
    <property type="molecule type" value="Genomic_DNA"/>
</dbReference>
<keyword evidence="5" id="KW-1185">Reference proteome</keyword>
<evidence type="ECO:0000313" key="4">
    <source>
        <dbReference type="EMBL" id="KAK7420494.1"/>
    </source>
</evidence>
<organism evidence="4 5">
    <name type="scientific">Neonectria punicea</name>
    <dbReference type="NCBI Taxonomy" id="979145"/>
    <lineage>
        <taxon>Eukaryota</taxon>
        <taxon>Fungi</taxon>
        <taxon>Dikarya</taxon>
        <taxon>Ascomycota</taxon>
        <taxon>Pezizomycotina</taxon>
        <taxon>Sordariomycetes</taxon>
        <taxon>Hypocreomycetidae</taxon>
        <taxon>Hypocreales</taxon>
        <taxon>Nectriaceae</taxon>
        <taxon>Neonectria</taxon>
    </lineage>
</organism>
<dbReference type="SUPFAM" id="SSF50129">
    <property type="entry name" value="GroES-like"/>
    <property type="match status" value="1"/>
</dbReference>
<dbReference type="Gene3D" id="3.40.50.720">
    <property type="entry name" value="NAD(P)-binding Rossmann-like Domain"/>
    <property type="match status" value="1"/>
</dbReference>
<dbReference type="InterPro" id="IPR013149">
    <property type="entry name" value="ADH-like_C"/>
</dbReference>
<dbReference type="InterPro" id="IPR047122">
    <property type="entry name" value="Trans-enoyl_RdTase-like"/>
</dbReference>
<comment type="similarity">
    <text evidence="1">Belongs to the zinc-containing alcohol dehydrogenase family.</text>
</comment>
<sequence length="380" mass="41321">MRLFKLAPVVFRPPARTLSGIRPRQQFNFSSMATKTCQALVIRERDGKNTLIAETIPVPQPGPRQALVKVDVAAQNPTDVLCFDGGVFGDGSVMGCDFAGTVAAVGSEVTRIKPGDKIAGLIWGGQVKGQGAYSEYTIADENICFKVPDGLPLEQAVTVPLAAATAWMALFRSKSLHIDRTRGSDVQLLVWAGSTSVGLYAVQLAALFGFRVATVCSPRHFPLLRSLGAKHVFDYKDPDVISKIQQALPDVEYVFDTIGNETSSATASKAIRPSGGTLCTVRPFRENTENVTPQTKVTSLLVFTSFLKDQQMGSNFLPASKEDHELASEFYEKLPDFLRQGQIRPNNPELIEGGLEGIEKGFQAFRDGKISGYKVAYRIS</sequence>
<dbReference type="InterPro" id="IPR013154">
    <property type="entry name" value="ADH-like_N"/>
</dbReference>